<dbReference type="Proteomes" id="UP001396898">
    <property type="component" value="Unassembled WGS sequence"/>
</dbReference>
<dbReference type="InterPro" id="IPR000719">
    <property type="entry name" value="Prot_kinase_dom"/>
</dbReference>
<feature type="compositionally biased region" description="Polar residues" evidence="1">
    <location>
        <begin position="157"/>
        <end position="168"/>
    </location>
</feature>
<evidence type="ECO:0000313" key="4">
    <source>
        <dbReference type="Proteomes" id="UP001396898"/>
    </source>
</evidence>
<dbReference type="Pfam" id="PF00069">
    <property type="entry name" value="Pkinase"/>
    <property type="match status" value="1"/>
</dbReference>
<proteinExistence type="predicted"/>
<dbReference type="CDD" id="cd00180">
    <property type="entry name" value="PKc"/>
    <property type="match status" value="1"/>
</dbReference>
<feature type="compositionally biased region" description="Polar residues" evidence="1">
    <location>
        <begin position="58"/>
        <end position="71"/>
    </location>
</feature>
<accession>A0ABR1RAI6</accession>
<evidence type="ECO:0000313" key="3">
    <source>
        <dbReference type="EMBL" id="KAK8006054.1"/>
    </source>
</evidence>
<evidence type="ECO:0000259" key="2">
    <source>
        <dbReference type="PROSITE" id="PS50011"/>
    </source>
</evidence>
<feature type="region of interest" description="Disordered" evidence="1">
    <location>
        <begin position="880"/>
        <end position="945"/>
    </location>
</feature>
<organism evidence="3 4">
    <name type="scientific">Apiospora marii</name>
    <dbReference type="NCBI Taxonomy" id="335849"/>
    <lineage>
        <taxon>Eukaryota</taxon>
        <taxon>Fungi</taxon>
        <taxon>Dikarya</taxon>
        <taxon>Ascomycota</taxon>
        <taxon>Pezizomycotina</taxon>
        <taxon>Sordariomycetes</taxon>
        <taxon>Xylariomycetidae</taxon>
        <taxon>Amphisphaeriales</taxon>
        <taxon>Apiosporaceae</taxon>
        <taxon>Apiospora</taxon>
    </lineage>
</organism>
<dbReference type="PROSITE" id="PS50011">
    <property type="entry name" value="PROTEIN_KINASE_DOM"/>
    <property type="match status" value="1"/>
</dbReference>
<dbReference type="PANTHER" id="PTHR24359">
    <property type="entry name" value="SERINE/THREONINE-PROTEIN KINASE SBK1"/>
    <property type="match status" value="1"/>
</dbReference>
<feature type="compositionally biased region" description="Polar residues" evidence="1">
    <location>
        <begin position="30"/>
        <end position="51"/>
    </location>
</feature>
<name>A0ABR1RAI6_9PEZI</name>
<protein>
    <submittedName>
        <fullName evidence="3">Kinase-like domain-containing protein</fullName>
    </submittedName>
</protein>
<dbReference type="SMART" id="SM00220">
    <property type="entry name" value="S_TKc"/>
    <property type="match status" value="1"/>
</dbReference>
<dbReference type="Gene3D" id="3.30.200.20">
    <property type="entry name" value="Phosphorylase Kinase, domain 1"/>
    <property type="match status" value="1"/>
</dbReference>
<dbReference type="InterPro" id="IPR011009">
    <property type="entry name" value="Kinase-like_dom_sf"/>
</dbReference>
<dbReference type="Gene3D" id="1.10.510.10">
    <property type="entry name" value="Transferase(Phosphotransferase) domain 1"/>
    <property type="match status" value="1"/>
</dbReference>
<feature type="compositionally biased region" description="Polar residues" evidence="1">
    <location>
        <begin position="131"/>
        <end position="148"/>
    </location>
</feature>
<dbReference type="PANTHER" id="PTHR24359:SF1">
    <property type="entry name" value="INHIBITOR OF NUCLEAR FACTOR KAPPA-B KINASE EPSILON SUBUNIT HOMOLOG 1-RELATED"/>
    <property type="match status" value="1"/>
</dbReference>
<sequence>MHAAPTLAFSSSGPRPSICEEGSSPHRRQSASIPNTKSSLPEVNTRPNTNRLAKPGSLHTSHGVNSSNGSNLPKIPGQSITWSEQSPGKYAYQSSTVAKPKSRNPDFDAIITIHDYGLGRYAQQQVEKYPLTGSQPIPTGSSRQQPRANSPVEDRLSSFNGPASTANGASDERVNRNSHTISLAESVHKRLWKYRKLTKYGDRDECFVTHEDVFTHVNKSTIEKVLAETFTGEDNDDRLRQICGGKHALSRRMILAILIMIRKVESIKDFIKAGIYDSHLPLDRGQLKGNPFPKTEGNGHSKTAARNHFAEWEPKEIDDFYNTQYYVLTPFFHISNEEVHFYKMGSSKIRLPFAEWDEKGEGGHGKVYQVKIHSSHHNFVPSSNSGGEPVFAVKSVFTKSYKQFAREVRVLQHFSGSSTGHIHLIRLLMAFTHGDNYFLLFPWASGNLIDLWKRDPLPIRSLAKVRWLIDQCSGLAAGLAKLHNNNSWRYYHDGKLSQLGRHGDIKPHNILWFDSFDEPGRVHEDHLVVSDFGLSIFHSSAANTELTTANNVGRSPTYRPPEVDLGNGKVQQKYDIWSLGCLYLEFISWFLLGYEETRGNGPNSFSEHRIKKDNAHEDKFFIILNGGPDGGSYKAVVKQEVKAWIWKLRETKDCPQSLLDFLDVIRNLMLLPVAHDRAPMRWVDTLLASIKEQCHTSPEYCQGPGNSVLNLAANNREETPATGSLRQSAIANANLEMMNSELAVTSGSHEELDDIILDQLGEDLDDVILDKLQDCELGANDDREEPATGDSETRDLPTIIAPEPARDEFVLNQPPRRALTPDELPSLKTDITTTSETYQPSTPGDSAIVVVTPYAETSPEKHTIRPAASTICGSRASMDRSFMSERPSADTRRTSVSEAMPSQEEPAHETVLASKEPSTVTPDPAQPVAQTGRKTKRRRRRDNYRKKAIKILRPIWNRFKQLVEDVLLDDKSLASRRSTMKSKDSAPLDQPCLRR</sequence>
<feature type="region of interest" description="Disordered" evidence="1">
    <location>
        <begin position="1"/>
        <end position="83"/>
    </location>
</feature>
<feature type="region of interest" description="Disordered" evidence="1">
    <location>
        <begin position="131"/>
        <end position="176"/>
    </location>
</feature>
<comment type="caution">
    <text evidence="3">The sequence shown here is derived from an EMBL/GenBank/DDBJ whole genome shotgun (WGS) entry which is preliminary data.</text>
</comment>
<evidence type="ECO:0000256" key="1">
    <source>
        <dbReference type="SAM" id="MobiDB-lite"/>
    </source>
</evidence>
<dbReference type="EMBL" id="JAQQWI010000017">
    <property type="protein sequence ID" value="KAK8006054.1"/>
    <property type="molecule type" value="Genomic_DNA"/>
</dbReference>
<keyword evidence="4" id="KW-1185">Reference proteome</keyword>
<feature type="compositionally biased region" description="Basic residues" evidence="1">
    <location>
        <begin position="933"/>
        <end position="945"/>
    </location>
</feature>
<dbReference type="SUPFAM" id="SSF56112">
    <property type="entry name" value="Protein kinase-like (PK-like)"/>
    <property type="match status" value="1"/>
</dbReference>
<feature type="domain" description="Protein kinase" evidence="2">
    <location>
        <begin position="353"/>
        <end position="670"/>
    </location>
</feature>
<feature type="region of interest" description="Disordered" evidence="1">
    <location>
        <begin position="975"/>
        <end position="995"/>
    </location>
</feature>
<gene>
    <name evidence="3" type="ORF">PG991_012351</name>
</gene>
<reference evidence="3 4" key="1">
    <citation type="submission" date="2023-01" db="EMBL/GenBank/DDBJ databases">
        <title>Analysis of 21 Apiospora genomes using comparative genomics revels a genus with tremendous synthesis potential of carbohydrate active enzymes and secondary metabolites.</title>
        <authorList>
            <person name="Sorensen T."/>
        </authorList>
    </citation>
    <scope>NUCLEOTIDE SEQUENCE [LARGE SCALE GENOMIC DNA]</scope>
    <source>
        <strain evidence="3 4">CBS 20057</strain>
    </source>
</reference>